<comment type="caution">
    <text evidence="2">The sequence shown here is derived from an EMBL/GenBank/DDBJ whole genome shotgun (WGS) entry which is preliminary data.</text>
</comment>
<dbReference type="Gene3D" id="3.30.2010.10">
    <property type="entry name" value="Metalloproteases ('zincins'), catalytic domain"/>
    <property type="match status" value="1"/>
</dbReference>
<accession>A0A9D7LPX8</accession>
<dbReference type="PANTHER" id="PTHR30399:SF1">
    <property type="entry name" value="UTP PYROPHOSPHATASE"/>
    <property type="match status" value="1"/>
</dbReference>
<evidence type="ECO:0000259" key="1">
    <source>
        <dbReference type="Pfam" id="PF01863"/>
    </source>
</evidence>
<evidence type="ECO:0000313" key="2">
    <source>
        <dbReference type="EMBL" id="MBK8889890.1"/>
    </source>
</evidence>
<dbReference type="Pfam" id="PF01863">
    <property type="entry name" value="YgjP-like"/>
    <property type="match status" value="1"/>
</dbReference>
<name>A0A9D7LPX8_9RHOO</name>
<dbReference type="InterPro" id="IPR002725">
    <property type="entry name" value="YgjP-like_metallopeptidase"/>
</dbReference>
<dbReference type="InterPro" id="IPR053136">
    <property type="entry name" value="UTP_pyrophosphatase-like"/>
</dbReference>
<evidence type="ECO:0000313" key="3">
    <source>
        <dbReference type="Proteomes" id="UP000808146"/>
    </source>
</evidence>
<organism evidence="2 3">
    <name type="scientific">Candidatus Dechloromonas phosphorivorans</name>
    <dbReference type="NCBI Taxonomy" id="2899244"/>
    <lineage>
        <taxon>Bacteria</taxon>
        <taxon>Pseudomonadati</taxon>
        <taxon>Pseudomonadota</taxon>
        <taxon>Betaproteobacteria</taxon>
        <taxon>Rhodocyclales</taxon>
        <taxon>Azonexaceae</taxon>
        <taxon>Dechloromonas</taxon>
    </lineage>
</organism>
<dbReference type="CDD" id="cd07344">
    <property type="entry name" value="M48_yhfN_like"/>
    <property type="match status" value="1"/>
</dbReference>
<reference evidence="2" key="1">
    <citation type="submission" date="2020-10" db="EMBL/GenBank/DDBJ databases">
        <title>Connecting structure to function with the recovery of over 1000 high-quality activated sludge metagenome-assembled genomes encoding full-length rRNA genes using long-read sequencing.</title>
        <authorList>
            <person name="Singleton C.M."/>
            <person name="Petriglieri F."/>
            <person name="Kristensen J.M."/>
            <person name="Kirkegaard R.H."/>
            <person name="Michaelsen T.Y."/>
            <person name="Andersen M.H."/>
            <person name="Karst S.M."/>
            <person name="Dueholm M.S."/>
            <person name="Nielsen P.H."/>
            <person name="Albertsen M."/>
        </authorList>
    </citation>
    <scope>NUCLEOTIDE SEQUENCE</scope>
    <source>
        <strain evidence="2">OdNE_18-Q3-R46-58_BAT3C.305</strain>
    </source>
</reference>
<dbReference type="AlphaFoldDB" id="A0A9D7LPX8"/>
<proteinExistence type="predicted"/>
<gene>
    <name evidence="2" type="ORF">IPN75_05575</name>
</gene>
<dbReference type="Proteomes" id="UP000808146">
    <property type="component" value="Unassembled WGS sequence"/>
</dbReference>
<dbReference type="EMBL" id="JADKBR010000003">
    <property type="protein sequence ID" value="MBK8889890.1"/>
    <property type="molecule type" value="Genomic_DNA"/>
</dbReference>
<feature type="domain" description="YgjP-like metallopeptidase" evidence="1">
    <location>
        <begin position="28"/>
        <end position="236"/>
    </location>
</feature>
<dbReference type="PANTHER" id="PTHR30399">
    <property type="entry name" value="UNCHARACTERIZED PROTEIN YGJP"/>
    <property type="match status" value="1"/>
</dbReference>
<sequence>MKRTITYGDEKIGFSIRFLPKPTSTKQRVAIHVHPDGAVKVDAPEGTDASAVVAAVRRRARWIWQRQNEYRERIKHVLPREFVSGESHFYLGKRYVLKVILHRTAPQGVKLLRGRLEVTTRSKDAAMVRGLLDAWYRLRAEDVFARRIAACAAKASWIKTMPGFRLLTMRTQWGSCSPKGELLLNPHLVKAPGPCADYVIFHELCHLKEHNHSKRFYELLGGLLPDWQRWKSELDESAEHLLNR</sequence>
<protein>
    <submittedName>
        <fullName evidence="2">M48 family metallopeptidase</fullName>
    </submittedName>
</protein>